<reference evidence="1" key="1">
    <citation type="submission" date="2014-09" db="EMBL/GenBank/DDBJ databases">
        <authorList>
            <person name="Magalhaes I.L.F."/>
            <person name="Oliveira U."/>
            <person name="Santos F.R."/>
            <person name="Vidigal T.H.D.A."/>
            <person name="Brescovit A.D."/>
            <person name="Santos A.J."/>
        </authorList>
    </citation>
    <scope>NUCLEOTIDE SEQUENCE</scope>
    <source>
        <tissue evidence="1">Shoot tissue taken approximately 20 cm above the soil surface</tissue>
    </source>
</reference>
<name>A0A0A9ATH8_ARUDO</name>
<organism evidence="1">
    <name type="scientific">Arundo donax</name>
    <name type="common">Giant reed</name>
    <name type="synonym">Donax arundinaceus</name>
    <dbReference type="NCBI Taxonomy" id="35708"/>
    <lineage>
        <taxon>Eukaryota</taxon>
        <taxon>Viridiplantae</taxon>
        <taxon>Streptophyta</taxon>
        <taxon>Embryophyta</taxon>
        <taxon>Tracheophyta</taxon>
        <taxon>Spermatophyta</taxon>
        <taxon>Magnoliopsida</taxon>
        <taxon>Liliopsida</taxon>
        <taxon>Poales</taxon>
        <taxon>Poaceae</taxon>
        <taxon>PACMAD clade</taxon>
        <taxon>Arundinoideae</taxon>
        <taxon>Arundineae</taxon>
        <taxon>Arundo</taxon>
    </lineage>
</organism>
<protein>
    <submittedName>
        <fullName evidence="1">Uncharacterized protein</fullName>
    </submittedName>
</protein>
<sequence>MTLKLSSTRAFHSRARAEKGGNCPAATFLAAAGLPVMARRSGWKRWCRLVVGSPPVSLMGTTRGVFFPE</sequence>
<dbReference type="AlphaFoldDB" id="A0A0A9ATH8"/>
<accession>A0A0A9ATH8</accession>
<evidence type="ECO:0000313" key="1">
    <source>
        <dbReference type="EMBL" id="JAD54441.1"/>
    </source>
</evidence>
<dbReference type="EMBL" id="GBRH01243454">
    <property type="protein sequence ID" value="JAD54441.1"/>
    <property type="molecule type" value="Transcribed_RNA"/>
</dbReference>
<reference evidence="1" key="2">
    <citation type="journal article" date="2015" name="Data Brief">
        <title>Shoot transcriptome of the giant reed, Arundo donax.</title>
        <authorList>
            <person name="Barrero R.A."/>
            <person name="Guerrero F.D."/>
            <person name="Moolhuijzen P."/>
            <person name="Goolsby J.A."/>
            <person name="Tidwell J."/>
            <person name="Bellgard S.E."/>
            <person name="Bellgard M.I."/>
        </authorList>
    </citation>
    <scope>NUCLEOTIDE SEQUENCE</scope>
    <source>
        <tissue evidence="1">Shoot tissue taken approximately 20 cm above the soil surface</tissue>
    </source>
</reference>
<proteinExistence type="predicted"/>